<dbReference type="InParanoid" id="A0A6C2YKC1"/>
<dbReference type="AlphaFoldDB" id="A0A6C2YKC1"/>
<evidence type="ECO:0000256" key="1">
    <source>
        <dbReference type="SAM" id="SignalP"/>
    </source>
</evidence>
<organism evidence="3">
    <name type="scientific">Tuwongella immobilis</name>
    <dbReference type="NCBI Taxonomy" id="692036"/>
    <lineage>
        <taxon>Bacteria</taxon>
        <taxon>Pseudomonadati</taxon>
        <taxon>Planctomycetota</taxon>
        <taxon>Planctomycetia</taxon>
        <taxon>Gemmatales</taxon>
        <taxon>Gemmataceae</taxon>
        <taxon>Tuwongella</taxon>
    </lineage>
</organism>
<protein>
    <recommendedName>
        <fullName evidence="2">GP-PDE domain-containing protein</fullName>
    </recommendedName>
</protein>
<dbReference type="GO" id="GO:0006629">
    <property type="term" value="P:lipid metabolic process"/>
    <property type="evidence" value="ECO:0007669"/>
    <property type="project" value="InterPro"/>
</dbReference>
<dbReference type="KEGG" id="tim:GMBLW1_20840"/>
<feature type="chain" id="PRO_5033880675" description="GP-PDE domain-containing protein" evidence="1">
    <location>
        <begin position="22"/>
        <end position="269"/>
    </location>
</feature>
<gene>
    <name evidence="3" type="ORF">GMBLW1_20840</name>
</gene>
<dbReference type="SUPFAM" id="SSF51695">
    <property type="entry name" value="PLC-like phosphodiesterases"/>
    <property type="match status" value="1"/>
</dbReference>
<dbReference type="Gene3D" id="3.20.20.190">
    <property type="entry name" value="Phosphatidylinositol (PI) phosphodiesterase"/>
    <property type="match status" value="1"/>
</dbReference>
<dbReference type="PANTHER" id="PTHR46211:SF1">
    <property type="entry name" value="GLYCEROPHOSPHODIESTER PHOSPHODIESTERASE, CYTOPLASMIC"/>
    <property type="match status" value="1"/>
</dbReference>
<keyword evidence="4" id="KW-1185">Reference proteome</keyword>
<dbReference type="Pfam" id="PF03009">
    <property type="entry name" value="GDPD"/>
    <property type="match status" value="1"/>
</dbReference>
<dbReference type="RefSeq" id="WP_162657116.1">
    <property type="nucleotide sequence ID" value="NZ_LR593887.1"/>
</dbReference>
<dbReference type="InterPro" id="IPR017946">
    <property type="entry name" value="PLC-like_Pdiesterase_TIM-brl"/>
</dbReference>
<keyword evidence="1" id="KW-0732">Signal</keyword>
<dbReference type="CDD" id="cd08582">
    <property type="entry name" value="GDPD_like_2"/>
    <property type="match status" value="1"/>
</dbReference>
<feature type="domain" description="GP-PDE" evidence="2">
    <location>
        <begin position="22"/>
        <end position="266"/>
    </location>
</feature>
<name>A0A6C2YKC1_9BACT</name>
<sequence length="269" mass="29664">MRILAFGMIGVLAMLPSVAHAQKIVAHRGASFDAPENTLAAFRLAWEQQSDAIEGDFYLTADGKIVCCHDADTKRTAGTSLKIAESTLDQLRQLDVGRWKHPKFAGERMPTLEEVLRTVPSGKLCVIEIKCGPEIVPALVRTLEEQKFPVEQTMIISFNHQVVAECKKQLPKVPAHWLVSYKADKSGQWTPTLDAVLKRAMSIRADGIDSNANLKVLTPEFVAALRKAKLEFHTWTVDDAATAKALKGLGVDSITTNRPVLIREALRSE</sequence>
<reference evidence="3" key="1">
    <citation type="submission" date="2019-04" db="EMBL/GenBank/DDBJ databases">
        <authorList>
            <consortium name="Science for Life Laboratories"/>
        </authorList>
    </citation>
    <scope>NUCLEOTIDE SEQUENCE</scope>
    <source>
        <strain evidence="3">MBLW1</strain>
    </source>
</reference>
<dbReference type="EMBL" id="LR593887">
    <property type="protein sequence ID" value="VTR99716.1"/>
    <property type="molecule type" value="Genomic_DNA"/>
</dbReference>
<dbReference type="GO" id="GO:0008081">
    <property type="term" value="F:phosphoric diester hydrolase activity"/>
    <property type="evidence" value="ECO:0007669"/>
    <property type="project" value="InterPro"/>
</dbReference>
<evidence type="ECO:0000313" key="4">
    <source>
        <dbReference type="Proteomes" id="UP000464378"/>
    </source>
</evidence>
<dbReference type="EMBL" id="LR586016">
    <property type="protein sequence ID" value="VIP01876.1"/>
    <property type="molecule type" value="Genomic_DNA"/>
</dbReference>
<accession>A0A6C2YKC1</accession>
<proteinExistence type="predicted"/>
<dbReference type="InterPro" id="IPR030395">
    <property type="entry name" value="GP_PDE_dom"/>
</dbReference>
<feature type="signal peptide" evidence="1">
    <location>
        <begin position="1"/>
        <end position="21"/>
    </location>
</feature>
<dbReference type="Proteomes" id="UP000464378">
    <property type="component" value="Chromosome"/>
</dbReference>
<evidence type="ECO:0000259" key="2">
    <source>
        <dbReference type="PROSITE" id="PS51704"/>
    </source>
</evidence>
<dbReference type="PROSITE" id="PS51704">
    <property type="entry name" value="GP_PDE"/>
    <property type="match status" value="1"/>
</dbReference>
<evidence type="ECO:0000313" key="3">
    <source>
        <dbReference type="EMBL" id="VIP01876.1"/>
    </source>
</evidence>
<dbReference type="PANTHER" id="PTHR46211">
    <property type="entry name" value="GLYCEROPHOSPHORYL DIESTER PHOSPHODIESTERASE"/>
    <property type="match status" value="1"/>
</dbReference>
<dbReference type="FunCoup" id="A0A6C2YKC1">
    <property type="interactions" value="88"/>
</dbReference>